<dbReference type="Gene3D" id="1.25.40.10">
    <property type="entry name" value="Tetratricopeptide repeat domain"/>
    <property type="match status" value="1"/>
</dbReference>
<keyword evidence="4" id="KW-1003">Cell membrane</keyword>
<keyword evidence="8 10" id="KW-0472">Membrane</keyword>
<keyword evidence="9" id="KW-0627">Porphyrin biosynthesis</keyword>
<gene>
    <name evidence="12" type="ORF">MNBD_GAMMA12-539</name>
</gene>
<evidence type="ECO:0000256" key="9">
    <source>
        <dbReference type="ARBA" id="ARBA00023244"/>
    </source>
</evidence>
<dbReference type="GO" id="GO:0042168">
    <property type="term" value="P:heme metabolic process"/>
    <property type="evidence" value="ECO:0007669"/>
    <property type="project" value="InterPro"/>
</dbReference>
<proteinExistence type="predicted"/>
<evidence type="ECO:0000256" key="5">
    <source>
        <dbReference type="ARBA" id="ARBA00022519"/>
    </source>
</evidence>
<reference evidence="12" key="1">
    <citation type="submission" date="2018-06" db="EMBL/GenBank/DDBJ databases">
        <authorList>
            <person name="Zhirakovskaya E."/>
        </authorList>
    </citation>
    <scope>NUCLEOTIDE SEQUENCE</scope>
</reference>
<evidence type="ECO:0000256" key="10">
    <source>
        <dbReference type="SAM" id="Phobius"/>
    </source>
</evidence>
<keyword evidence="6 10" id="KW-0812">Transmembrane</keyword>
<dbReference type="InterPro" id="IPR005254">
    <property type="entry name" value="Heme_biosyn_assoc_TPR_pro"/>
</dbReference>
<evidence type="ECO:0000256" key="6">
    <source>
        <dbReference type="ARBA" id="ARBA00022692"/>
    </source>
</evidence>
<feature type="transmembrane region" description="Helical" evidence="10">
    <location>
        <begin position="35"/>
        <end position="55"/>
    </location>
</feature>
<evidence type="ECO:0000256" key="7">
    <source>
        <dbReference type="ARBA" id="ARBA00022989"/>
    </source>
</evidence>
<dbReference type="InterPro" id="IPR011990">
    <property type="entry name" value="TPR-like_helical_dom_sf"/>
</dbReference>
<evidence type="ECO:0000256" key="1">
    <source>
        <dbReference type="ARBA" id="ARBA00002962"/>
    </source>
</evidence>
<accession>A0A3B0XXQ3</accession>
<dbReference type="NCBIfam" id="TIGR00540">
    <property type="entry name" value="TPR_hemY_coli"/>
    <property type="match status" value="1"/>
</dbReference>
<evidence type="ECO:0000256" key="4">
    <source>
        <dbReference type="ARBA" id="ARBA00022475"/>
    </source>
</evidence>
<dbReference type="GO" id="GO:0006779">
    <property type="term" value="P:porphyrin-containing compound biosynthetic process"/>
    <property type="evidence" value="ECO:0007669"/>
    <property type="project" value="UniProtKB-KW"/>
</dbReference>
<evidence type="ECO:0000313" key="12">
    <source>
        <dbReference type="EMBL" id="VAW73155.1"/>
    </source>
</evidence>
<organism evidence="12">
    <name type="scientific">hydrothermal vent metagenome</name>
    <dbReference type="NCBI Taxonomy" id="652676"/>
    <lineage>
        <taxon>unclassified sequences</taxon>
        <taxon>metagenomes</taxon>
        <taxon>ecological metagenomes</taxon>
    </lineage>
</organism>
<evidence type="ECO:0000256" key="2">
    <source>
        <dbReference type="ARBA" id="ARBA00004429"/>
    </source>
</evidence>
<feature type="domain" description="HemY N-terminal" evidence="11">
    <location>
        <begin position="28"/>
        <end position="131"/>
    </location>
</feature>
<evidence type="ECO:0000259" key="11">
    <source>
        <dbReference type="Pfam" id="PF07219"/>
    </source>
</evidence>
<comment type="subcellular location">
    <subcellularLocation>
        <location evidence="2">Cell inner membrane</location>
        <topology evidence="2">Multi-pass membrane protein</topology>
    </subcellularLocation>
</comment>
<feature type="transmembrane region" description="Helical" evidence="10">
    <location>
        <begin position="7"/>
        <end position="23"/>
    </location>
</feature>
<dbReference type="PROSITE" id="PS50005">
    <property type="entry name" value="TPR"/>
    <property type="match status" value="1"/>
</dbReference>
<dbReference type="InterPro" id="IPR010817">
    <property type="entry name" value="HemY_N"/>
</dbReference>
<comment type="pathway">
    <text evidence="3">Porphyrin-containing compound metabolism; protoheme biosynthesis.</text>
</comment>
<name>A0A3B0XXQ3_9ZZZZ</name>
<evidence type="ECO:0000256" key="8">
    <source>
        <dbReference type="ARBA" id="ARBA00023136"/>
    </source>
</evidence>
<dbReference type="InterPro" id="IPR019734">
    <property type="entry name" value="TPR_rpt"/>
</dbReference>
<protein>
    <submittedName>
        <fullName evidence="12">Uncharacterized protein EC-HemY, likely associated with heme metabolism based on gene clustering with hemC, hemD in Proteobacteria (Unrelated to HemY-type PPO in GramPositives)</fullName>
    </submittedName>
</protein>
<evidence type="ECO:0000256" key="3">
    <source>
        <dbReference type="ARBA" id="ARBA00004744"/>
    </source>
</evidence>
<comment type="function">
    <text evidence="1">Involved in a late step of protoheme IX synthesis.</text>
</comment>
<sequence length="394" mass="45033">MRYFLKIVLVMLMSVAVALFMLNDHDNLYIVVNDWLIGFKLSVAILILLMIYFLFSISIRFLMRLLNMSEHLHQWQVIRRATLASETQQKALLELSRGHWRAAERDFIRHVKYTDTPLLSYLNAARAAQKQSAIDRRDQYLQLAHESDGQAALSIGITQAEVYIDHNQFEQALAILTNLQIAEPKNTHIFKLLLQLYQELNDWGQLNKLIPHLRKYHVLSATEIAVLEYRVYQKLLGACKNNTDLTEIWLSVPKSLKDNVNLIYLYAQKMIGSGNSDMAEPLLRAFLKKHWDENIVYLYSLLEVDAVAAQLLTIEKLTEEHGKNPILLLSLGKVCMRNQLWGKARIYLESSIGAGPGTEAYQTLGGLLESMGDQEAALECYRKGMSLALTNVPE</sequence>
<dbReference type="AlphaFoldDB" id="A0A3B0XXQ3"/>
<dbReference type="UniPathway" id="UPA00252"/>
<dbReference type="Pfam" id="PF07219">
    <property type="entry name" value="HemY_N"/>
    <property type="match status" value="1"/>
</dbReference>
<dbReference type="EMBL" id="UOFL01000041">
    <property type="protein sequence ID" value="VAW73155.1"/>
    <property type="molecule type" value="Genomic_DNA"/>
</dbReference>
<dbReference type="SUPFAM" id="SSF48452">
    <property type="entry name" value="TPR-like"/>
    <property type="match status" value="1"/>
</dbReference>
<keyword evidence="7 10" id="KW-1133">Transmembrane helix</keyword>
<dbReference type="GO" id="GO:0005886">
    <property type="term" value="C:plasma membrane"/>
    <property type="evidence" value="ECO:0007669"/>
    <property type="project" value="UniProtKB-SubCell"/>
</dbReference>
<keyword evidence="5" id="KW-0997">Cell inner membrane</keyword>